<dbReference type="PANTHER" id="PTHR12899">
    <property type="entry name" value="39S RIBOSOMAL PROTEIN L18, MITOCHONDRIAL"/>
    <property type="match status" value="1"/>
</dbReference>
<dbReference type="Pfam" id="PF00861">
    <property type="entry name" value="Ribosomal_L18p"/>
    <property type="match status" value="1"/>
</dbReference>
<evidence type="ECO:0000256" key="6">
    <source>
        <dbReference type="ARBA" id="ARBA00035197"/>
    </source>
</evidence>
<sequence>MSTKTTKQQRKRRHWHIRSKVTGTADKPRMAVSRSLNHISVQFIDDVAGKTLASASTKDKAFEGNNTQAGNKEGAALVGKIAAENAKTAGISKVVFDRAGFRFHGRVKELADAAREAGLEF</sequence>
<keyword evidence="2 7" id="KW-0699">rRNA-binding</keyword>
<evidence type="ECO:0000256" key="1">
    <source>
        <dbReference type="ARBA" id="ARBA00007116"/>
    </source>
</evidence>
<dbReference type="Gene3D" id="3.30.420.100">
    <property type="match status" value="1"/>
</dbReference>
<dbReference type="GO" id="GO:0006412">
    <property type="term" value="P:translation"/>
    <property type="evidence" value="ECO:0007669"/>
    <property type="project" value="UniProtKB-UniRule"/>
</dbReference>
<gene>
    <name evidence="7" type="primary">rplR</name>
    <name evidence="8" type="ORF">LNTAR_01662</name>
</gene>
<accession>A6DRC6</accession>
<keyword evidence="4 7" id="KW-0689">Ribosomal protein</keyword>
<dbReference type="NCBIfam" id="TIGR00060">
    <property type="entry name" value="L18_bact"/>
    <property type="match status" value="1"/>
</dbReference>
<dbReference type="eggNOG" id="COG0256">
    <property type="taxonomic scope" value="Bacteria"/>
</dbReference>
<proteinExistence type="inferred from homology"/>
<dbReference type="PANTHER" id="PTHR12899:SF3">
    <property type="entry name" value="LARGE RIBOSOMAL SUBUNIT PROTEIN UL18M"/>
    <property type="match status" value="1"/>
</dbReference>
<dbReference type="GO" id="GO:0003735">
    <property type="term" value="F:structural constituent of ribosome"/>
    <property type="evidence" value="ECO:0007669"/>
    <property type="project" value="InterPro"/>
</dbReference>
<protein>
    <recommendedName>
        <fullName evidence="6 7">Large ribosomal subunit protein uL18</fullName>
    </recommendedName>
</protein>
<dbReference type="InterPro" id="IPR004389">
    <property type="entry name" value="Ribosomal_uL18_bac-type"/>
</dbReference>
<dbReference type="STRING" id="313628.LNTAR_01662"/>
<dbReference type="GO" id="GO:0022625">
    <property type="term" value="C:cytosolic large ribosomal subunit"/>
    <property type="evidence" value="ECO:0007669"/>
    <property type="project" value="TreeGrafter"/>
</dbReference>
<reference evidence="8 9" key="1">
    <citation type="journal article" date="2010" name="J. Bacteriol.">
        <title>Genome sequence of Lentisphaera araneosa HTCC2155T, the type species of the order Lentisphaerales in the phylum Lentisphaerae.</title>
        <authorList>
            <person name="Thrash J.C."/>
            <person name="Cho J.C."/>
            <person name="Vergin K.L."/>
            <person name="Morris R.M."/>
            <person name="Giovannoni S.J."/>
        </authorList>
    </citation>
    <scope>NUCLEOTIDE SEQUENCE [LARGE SCALE GENOMIC DNA]</scope>
    <source>
        <strain evidence="8 9">HTCC2155</strain>
    </source>
</reference>
<evidence type="ECO:0000256" key="5">
    <source>
        <dbReference type="ARBA" id="ARBA00023274"/>
    </source>
</evidence>
<keyword evidence="9" id="KW-1185">Reference proteome</keyword>
<dbReference type="OrthoDB" id="9810939at2"/>
<dbReference type="Proteomes" id="UP000004947">
    <property type="component" value="Unassembled WGS sequence"/>
</dbReference>
<dbReference type="AlphaFoldDB" id="A6DRC6"/>
<name>A6DRC6_9BACT</name>
<evidence type="ECO:0000256" key="7">
    <source>
        <dbReference type="HAMAP-Rule" id="MF_01337"/>
    </source>
</evidence>
<dbReference type="EMBL" id="ABCK01000023">
    <property type="protein sequence ID" value="EDM25873.1"/>
    <property type="molecule type" value="Genomic_DNA"/>
</dbReference>
<dbReference type="FunFam" id="3.30.420.100:FF:000001">
    <property type="entry name" value="50S ribosomal protein L18"/>
    <property type="match status" value="1"/>
</dbReference>
<comment type="function">
    <text evidence="7">This is one of the proteins that bind and probably mediate the attachment of the 5S RNA into the large ribosomal subunit, where it forms part of the central protuberance.</text>
</comment>
<keyword evidence="5 7" id="KW-0687">Ribonucleoprotein</keyword>
<comment type="similarity">
    <text evidence="1 7">Belongs to the universal ribosomal protein uL18 family.</text>
</comment>
<dbReference type="InterPro" id="IPR005484">
    <property type="entry name" value="Ribosomal_uL18_bac/plant/anim"/>
</dbReference>
<keyword evidence="3 7" id="KW-0694">RNA-binding</keyword>
<evidence type="ECO:0000256" key="3">
    <source>
        <dbReference type="ARBA" id="ARBA00022884"/>
    </source>
</evidence>
<dbReference type="CDD" id="cd00432">
    <property type="entry name" value="Ribosomal_L18_L5e"/>
    <property type="match status" value="1"/>
</dbReference>
<evidence type="ECO:0000313" key="9">
    <source>
        <dbReference type="Proteomes" id="UP000004947"/>
    </source>
</evidence>
<dbReference type="SUPFAM" id="SSF53137">
    <property type="entry name" value="Translational machinery components"/>
    <property type="match status" value="1"/>
</dbReference>
<dbReference type="InterPro" id="IPR057268">
    <property type="entry name" value="Ribosomal_L18"/>
</dbReference>
<dbReference type="GO" id="GO:0008097">
    <property type="term" value="F:5S rRNA binding"/>
    <property type="evidence" value="ECO:0007669"/>
    <property type="project" value="TreeGrafter"/>
</dbReference>
<comment type="caution">
    <text evidence="8">The sequence shown here is derived from an EMBL/GenBank/DDBJ whole genome shotgun (WGS) entry which is preliminary data.</text>
</comment>
<evidence type="ECO:0000256" key="4">
    <source>
        <dbReference type="ARBA" id="ARBA00022980"/>
    </source>
</evidence>
<dbReference type="RefSeq" id="WP_007280398.1">
    <property type="nucleotide sequence ID" value="NZ_ABCK01000023.1"/>
</dbReference>
<organism evidence="8 9">
    <name type="scientific">Lentisphaera araneosa HTCC2155</name>
    <dbReference type="NCBI Taxonomy" id="313628"/>
    <lineage>
        <taxon>Bacteria</taxon>
        <taxon>Pseudomonadati</taxon>
        <taxon>Lentisphaerota</taxon>
        <taxon>Lentisphaeria</taxon>
        <taxon>Lentisphaerales</taxon>
        <taxon>Lentisphaeraceae</taxon>
        <taxon>Lentisphaera</taxon>
    </lineage>
</organism>
<evidence type="ECO:0000256" key="2">
    <source>
        <dbReference type="ARBA" id="ARBA00022730"/>
    </source>
</evidence>
<comment type="subunit">
    <text evidence="7">Part of the 50S ribosomal subunit; part of the 5S rRNA/L5/L18/L25 subcomplex. Contacts the 5S and 23S rRNAs.</text>
</comment>
<evidence type="ECO:0000313" key="8">
    <source>
        <dbReference type="EMBL" id="EDM25873.1"/>
    </source>
</evidence>
<dbReference type="HAMAP" id="MF_01337_B">
    <property type="entry name" value="Ribosomal_uL18_B"/>
    <property type="match status" value="1"/>
</dbReference>